<keyword evidence="2" id="KW-1185">Reference proteome</keyword>
<dbReference type="AlphaFoldDB" id="A0AAE9YM07"/>
<evidence type="ECO:0000313" key="2">
    <source>
        <dbReference type="Proteomes" id="UP000032568"/>
    </source>
</evidence>
<dbReference type="RefSeq" id="WP_152646558.1">
    <property type="nucleotide sequence ID" value="NZ_CP059735.1"/>
</dbReference>
<dbReference type="EMBL" id="CP059735">
    <property type="protein sequence ID" value="WDD97819.1"/>
    <property type="molecule type" value="Genomic_DNA"/>
</dbReference>
<gene>
    <name evidence="1" type="ORF">SG35_021350</name>
</gene>
<reference evidence="1 2" key="2">
    <citation type="journal article" date="2022" name="Mar. Drugs">
        <title>Bioassay-Guided Fractionation Leads to the Detection of Cholic Acid Generated by the Rare Thalassomonas sp.</title>
        <authorList>
            <person name="Pheiffer F."/>
            <person name="Schneider Y.K."/>
            <person name="Hansen E.H."/>
            <person name="Andersen J.H."/>
            <person name="Isaksson J."/>
            <person name="Busche T."/>
            <person name="R C."/>
            <person name="Kalinowski J."/>
            <person name="Zyl L.V."/>
            <person name="Trindade M."/>
        </authorList>
    </citation>
    <scope>NUCLEOTIDE SEQUENCE [LARGE SCALE GENOMIC DNA]</scope>
    <source>
        <strain evidence="1 2">A5K-106</strain>
    </source>
</reference>
<reference evidence="1 2" key="1">
    <citation type="journal article" date="2015" name="Genome Announc.">
        <title>Draft Genome Sequences of Marine Isolates of Thalassomonas viridans and Thalassomonas actiniarum.</title>
        <authorList>
            <person name="Olonade I."/>
            <person name="van Zyl L.J."/>
            <person name="Trindade M."/>
        </authorList>
    </citation>
    <scope>NUCLEOTIDE SEQUENCE [LARGE SCALE GENOMIC DNA]</scope>
    <source>
        <strain evidence="1 2">A5K-106</strain>
    </source>
</reference>
<protein>
    <submittedName>
        <fullName evidence="1">Uncharacterized protein</fullName>
    </submittedName>
</protein>
<organism evidence="1 2">
    <name type="scientific">Thalassomonas actiniarum</name>
    <dbReference type="NCBI Taxonomy" id="485447"/>
    <lineage>
        <taxon>Bacteria</taxon>
        <taxon>Pseudomonadati</taxon>
        <taxon>Pseudomonadota</taxon>
        <taxon>Gammaproteobacteria</taxon>
        <taxon>Alteromonadales</taxon>
        <taxon>Colwelliaceae</taxon>
        <taxon>Thalassomonas</taxon>
    </lineage>
</organism>
<accession>A0AAE9YM07</accession>
<dbReference type="KEGG" id="tact:SG35_021350"/>
<dbReference type="Proteomes" id="UP000032568">
    <property type="component" value="Chromosome"/>
</dbReference>
<proteinExistence type="predicted"/>
<evidence type="ECO:0000313" key="1">
    <source>
        <dbReference type="EMBL" id="WDD97819.1"/>
    </source>
</evidence>
<sequence>MTKRTEEKVIHQSDLDKLLHLDEVMEQSNKNPFIKELKQAILDPSQLKLFQWHSLRSQIHEIEALVPHIDLIIKLKKENKED</sequence>
<name>A0AAE9YM07_9GAMM</name>